<sequence>MCMKTCLLPTFNLKHNRCGQRRMAAVYRSEQLQTEVNRLETFRGWPLRRPLPLDLARAGFYYSGSADEVRCAFCDGVLKNWKCTDDPWTEHNVKFPHCLFVQHKADFVERYLPKPTGMTKYIDFTKEENRLSSFVNWPNSRQSPESLARAGFYYLSYGDVVKCFACRCILKFWENEDDPWIEHAKWSPDCQYLQMCLGRDILGDAQSSQRQNTIYRTTLRTETSTSPREPVRGQINHGASTSLAPAPAVTCLGESPLTLAVLDMGFTPQQIEAACRERSRNNEPAFASSEELLSFLMERGENESENRNEDFSALTEEKVSMKVSSKDSNFGDDQYLCKICMDNEVAITFIPCGHLVCCFDCAKTLSLCPICRSSITDRVQTHFS</sequence>
<dbReference type="Gene3D" id="1.10.1170.10">
    <property type="entry name" value="Inhibitor Of Apoptosis Protein (2mihbC-IAP-1), Chain A"/>
    <property type="match status" value="2"/>
</dbReference>
<feature type="domain" description="RING-type" evidence="6">
    <location>
        <begin position="337"/>
        <end position="372"/>
    </location>
</feature>
<dbReference type="GO" id="GO:0005634">
    <property type="term" value="C:nucleus"/>
    <property type="evidence" value="ECO:0007669"/>
    <property type="project" value="TreeGrafter"/>
</dbReference>
<dbReference type="SUPFAM" id="SSF57924">
    <property type="entry name" value="Inhibitor of apoptosis (IAP) repeat"/>
    <property type="match status" value="2"/>
</dbReference>
<dbReference type="SMART" id="SM00238">
    <property type="entry name" value="BIR"/>
    <property type="match status" value="2"/>
</dbReference>
<dbReference type="InterPro" id="IPR050784">
    <property type="entry name" value="IAP"/>
</dbReference>
<dbReference type="InterPro" id="IPR001841">
    <property type="entry name" value="Znf_RING"/>
</dbReference>
<evidence type="ECO:0000256" key="4">
    <source>
        <dbReference type="ARBA" id="ARBA00022833"/>
    </source>
</evidence>
<comment type="similarity">
    <text evidence="1">Belongs to the IAP family.</text>
</comment>
<evidence type="ECO:0000256" key="1">
    <source>
        <dbReference type="ARBA" id="ARBA00006672"/>
    </source>
</evidence>
<protein>
    <recommendedName>
        <fullName evidence="6">RING-type domain-containing protein</fullName>
    </recommendedName>
</protein>
<evidence type="ECO:0000313" key="7">
    <source>
        <dbReference type="EMBL" id="KAK6185616.1"/>
    </source>
</evidence>
<dbReference type="Gene3D" id="1.10.8.10">
    <property type="entry name" value="DNA helicase RuvA subunit, C-terminal domain"/>
    <property type="match status" value="1"/>
</dbReference>
<dbReference type="CDD" id="cd00022">
    <property type="entry name" value="BIR"/>
    <property type="match status" value="2"/>
</dbReference>
<comment type="caution">
    <text evidence="7">The sequence shown here is derived from an EMBL/GenBank/DDBJ whole genome shotgun (WGS) entry which is preliminary data.</text>
</comment>
<accession>A0AAN8JYF4</accession>
<gene>
    <name evidence="7" type="ORF">SNE40_007811</name>
</gene>
<evidence type="ECO:0000256" key="2">
    <source>
        <dbReference type="ARBA" id="ARBA00022723"/>
    </source>
</evidence>
<dbReference type="PANTHER" id="PTHR10044">
    <property type="entry name" value="INHIBITOR OF APOPTOSIS"/>
    <property type="match status" value="1"/>
</dbReference>
<evidence type="ECO:0000259" key="6">
    <source>
        <dbReference type="PROSITE" id="PS50089"/>
    </source>
</evidence>
<dbReference type="FunFam" id="1.10.1170.10:FF:000002">
    <property type="entry name" value="Baculoviral IAP repeat containing 7"/>
    <property type="match status" value="1"/>
</dbReference>
<keyword evidence="3 5" id="KW-0863">Zinc-finger</keyword>
<dbReference type="GO" id="GO:0051726">
    <property type="term" value="P:regulation of cell cycle"/>
    <property type="evidence" value="ECO:0007669"/>
    <property type="project" value="TreeGrafter"/>
</dbReference>
<dbReference type="InterPro" id="IPR013083">
    <property type="entry name" value="Znf_RING/FYVE/PHD"/>
</dbReference>
<dbReference type="Pfam" id="PF13920">
    <property type="entry name" value="zf-C3HC4_3"/>
    <property type="match status" value="1"/>
</dbReference>
<name>A0AAN8JYF4_PATCE</name>
<keyword evidence="2" id="KW-0479">Metal-binding</keyword>
<evidence type="ECO:0000313" key="8">
    <source>
        <dbReference type="Proteomes" id="UP001347796"/>
    </source>
</evidence>
<dbReference type="PANTHER" id="PTHR10044:SF139">
    <property type="entry name" value="DEATH-ASSOCIATED INHIBITOR OF APOPTOSIS 2"/>
    <property type="match status" value="1"/>
</dbReference>
<reference evidence="7 8" key="1">
    <citation type="submission" date="2024-01" db="EMBL/GenBank/DDBJ databases">
        <title>The genome of the rayed Mediterranean limpet Patella caerulea (Linnaeus, 1758).</title>
        <authorList>
            <person name="Anh-Thu Weber A."/>
            <person name="Halstead-Nussloch G."/>
        </authorList>
    </citation>
    <scope>NUCLEOTIDE SEQUENCE [LARGE SCALE GENOMIC DNA]</scope>
    <source>
        <strain evidence="7">AATW-2023a</strain>
        <tissue evidence="7">Whole specimen</tissue>
    </source>
</reference>
<dbReference type="GO" id="GO:0005737">
    <property type="term" value="C:cytoplasm"/>
    <property type="evidence" value="ECO:0007669"/>
    <property type="project" value="TreeGrafter"/>
</dbReference>
<evidence type="ECO:0000256" key="5">
    <source>
        <dbReference type="PROSITE-ProRule" id="PRU00175"/>
    </source>
</evidence>
<dbReference type="PROSITE" id="PS50143">
    <property type="entry name" value="BIR_REPEAT_2"/>
    <property type="match status" value="2"/>
</dbReference>
<dbReference type="GO" id="GO:0008270">
    <property type="term" value="F:zinc ion binding"/>
    <property type="evidence" value="ECO:0007669"/>
    <property type="project" value="UniProtKB-KW"/>
</dbReference>
<dbReference type="Gene3D" id="3.30.40.10">
    <property type="entry name" value="Zinc/RING finger domain, C3HC4 (zinc finger)"/>
    <property type="match status" value="1"/>
</dbReference>
<dbReference type="InterPro" id="IPR001370">
    <property type="entry name" value="BIR_rpt"/>
</dbReference>
<dbReference type="AlphaFoldDB" id="A0AAN8JYF4"/>
<dbReference type="PROSITE" id="PS50089">
    <property type="entry name" value="ZF_RING_2"/>
    <property type="match status" value="1"/>
</dbReference>
<organism evidence="7 8">
    <name type="scientific">Patella caerulea</name>
    <name type="common">Rayed Mediterranean limpet</name>
    <dbReference type="NCBI Taxonomy" id="87958"/>
    <lineage>
        <taxon>Eukaryota</taxon>
        <taxon>Metazoa</taxon>
        <taxon>Spiralia</taxon>
        <taxon>Lophotrochozoa</taxon>
        <taxon>Mollusca</taxon>
        <taxon>Gastropoda</taxon>
        <taxon>Patellogastropoda</taxon>
        <taxon>Patelloidea</taxon>
        <taxon>Patellidae</taxon>
        <taxon>Patella</taxon>
    </lineage>
</organism>
<dbReference type="PROSITE" id="PS01282">
    <property type="entry name" value="BIR_REPEAT_1"/>
    <property type="match status" value="2"/>
</dbReference>
<keyword evidence="4" id="KW-0862">Zinc</keyword>
<dbReference type="EMBL" id="JAZGQO010000006">
    <property type="protein sequence ID" value="KAK6185616.1"/>
    <property type="molecule type" value="Genomic_DNA"/>
</dbReference>
<dbReference type="Proteomes" id="UP001347796">
    <property type="component" value="Unassembled WGS sequence"/>
</dbReference>
<keyword evidence="8" id="KW-1185">Reference proteome</keyword>
<dbReference type="SMART" id="SM00184">
    <property type="entry name" value="RING"/>
    <property type="match status" value="1"/>
</dbReference>
<evidence type="ECO:0000256" key="3">
    <source>
        <dbReference type="ARBA" id="ARBA00022771"/>
    </source>
</evidence>
<dbReference type="Pfam" id="PF00653">
    <property type="entry name" value="BIR"/>
    <property type="match status" value="2"/>
</dbReference>
<dbReference type="CDD" id="cd16510">
    <property type="entry name" value="RING-HC_IAPs"/>
    <property type="match status" value="1"/>
</dbReference>
<proteinExistence type="inferred from homology"/>